<dbReference type="GO" id="GO:0016020">
    <property type="term" value="C:membrane"/>
    <property type="evidence" value="ECO:0007669"/>
    <property type="project" value="UniProtKB-SubCell"/>
</dbReference>
<accession>A5AR64</accession>
<gene>
    <name evidence="8" type="primary">MLO</name>
    <name evidence="11" type="ORF">VITISV_040190</name>
</gene>
<feature type="compositionally biased region" description="Basic and acidic residues" evidence="9">
    <location>
        <begin position="523"/>
        <end position="541"/>
    </location>
</feature>
<feature type="compositionally biased region" description="Polar residues" evidence="9">
    <location>
        <begin position="494"/>
        <end position="509"/>
    </location>
</feature>
<feature type="compositionally biased region" description="Polar residues" evidence="9">
    <location>
        <begin position="472"/>
        <end position="484"/>
    </location>
</feature>
<evidence type="ECO:0000256" key="2">
    <source>
        <dbReference type="ARBA" id="ARBA00006574"/>
    </source>
</evidence>
<evidence type="ECO:0000256" key="4">
    <source>
        <dbReference type="ARBA" id="ARBA00022821"/>
    </source>
</evidence>
<reference evidence="11" key="1">
    <citation type="journal article" date="2007" name="PLoS ONE">
        <title>The first genome sequence of an elite grapevine cultivar (Pinot noir Vitis vinifera L.): coping with a highly heterozygous genome.</title>
        <authorList>
            <person name="Velasco R."/>
            <person name="Zharkikh A."/>
            <person name="Troggio M."/>
            <person name="Cartwright D.A."/>
            <person name="Cestaro A."/>
            <person name="Pruss D."/>
            <person name="Pindo M."/>
            <person name="FitzGerald L.M."/>
            <person name="Vezzulli S."/>
            <person name="Reid J."/>
            <person name="Malacarne G."/>
            <person name="Iliev D."/>
            <person name="Coppola G."/>
            <person name="Wardell B."/>
            <person name="Micheletti D."/>
            <person name="Macalma T."/>
            <person name="Facci M."/>
            <person name="Mitchell J.T."/>
            <person name="Perazzolli M."/>
            <person name="Eldredge G."/>
            <person name="Gatto P."/>
            <person name="Oyzerski R."/>
            <person name="Moretto M."/>
            <person name="Gutin N."/>
            <person name="Stefanini M."/>
            <person name="Chen Y."/>
            <person name="Segala C."/>
            <person name="Davenport C."/>
            <person name="Dematte L."/>
            <person name="Mraz A."/>
            <person name="Battilana J."/>
            <person name="Stormo K."/>
            <person name="Costa F."/>
            <person name="Tao Q."/>
            <person name="Si-Ammour A."/>
            <person name="Harkins T."/>
            <person name="Lackey A."/>
            <person name="Perbost C."/>
            <person name="Taillon B."/>
            <person name="Stella A."/>
            <person name="Solovyev V."/>
            <person name="Fawcett J.A."/>
            <person name="Sterck L."/>
            <person name="Vandepoele K."/>
            <person name="Grando S.M."/>
            <person name="Toppo S."/>
            <person name="Moser C."/>
            <person name="Lanchbury J."/>
            <person name="Bogden R."/>
            <person name="Skolnick M."/>
            <person name="Sgaramella V."/>
            <person name="Bhatnagar S.K."/>
            <person name="Fontana P."/>
            <person name="Gutin A."/>
            <person name="Van de Peer Y."/>
            <person name="Salamini F."/>
            <person name="Viola R."/>
        </authorList>
    </citation>
    <scope>NUCLEOTIDE SEQUENCE</scope>
</reference>
<feature type="transmembrane region" description="Helical" evidence="10">
    <location>
        <begin position="103"/>
        <end position="121"/>
    </location>
</feature>
<dbReference type="GO" id="GO:0006952">
    <property type="term" value="P:defense response"/>
    <property type="evidence" value="ECO:0007669"/>
    <property type="project" value="UniProtKB-KW"/>
</dbReference>
<comment type="subcellular location">
    <subcellularLocation>
        <location evidence="1 8">Membrane</location>
        <topology evidence="1 8">Multi-pass membrane protein</topology>
    </subcellularLocation>
</comment>
<dbReference type="GO" id="GO:0005516">
    <property type="term" value="F:calmodulin binding"/>
    <property type="evidence" value="ECO:0007669"/>
    <property type="project" value="UniProtKB-KW"/>
</dbReference>
<evidence type="ECO:0000256" key="6">
    <source>
        <dbReference type="ARBA" id="ARBA00023136"/>
    </source>
</evidence>
<evidence type="ECO:0000256" key="10">
    <source>
        <dbReference type="SAM" id="Phobius"/>
    </source>
</evidence>
<evidence type="ECO:0000256" key="7">
    <source>
        <dbReference type="ARBA" id="ARBA00023265"/>
    </source>
</evidence>
<name>A5AR64_VITVI</name>
<evidence type="ECO:0000256" key="1">
    <source>
        <dbReference type="ARBA" id="ARBA00004141"/>
    </source>
</evidence>
<organism evidence="11">
    <name type="scientific">Vitis vinifera</name>
    <name type="common">Grape</name>
    <dbReference type="NCBI Taxonomy" id="29760"/>
    <lineage>
        <taxon>Eukaryota</taxon>
        <taxon>Viridiplantae</taxon>
        <taxon>Streptophyta</taxon>
        <taxon>Embryophyta</taxon>
        <taxon>Tracheophyta</taxon>
        <taxon>Spermatophyta</taxon>
        <taxon>Magnoliopsida</taxon>
        <taxon>eudicotyledons</taxon>
        <taxon>Gunneridae</taxon>
        <taxon>Pentapetalae</taxon>
        <taxon>rosids</taxon>
        <taxon>Vitales</taxon>
        <taxon>Vitaceae</taxon>
        <taxon>Viteae</taxon>
        <taxon>Vitis</taxon>
    </lineage>
</organism>
<dbReference type="AlphaFoldDB" id="A5AR64"/>
<dbReference type="EMBL" id="AM432752">
    <property type="protein sequence ID" value="CAN82503.1"/>
    <property type="molecule type" value="Genomic_DNA"/>
</dbReference>
<feature type="compositionally biased region" description="Polar residues" evidence="9">
    <location>
        <begin position="559"/>
        <end position="568"/>
    </location>
</feature>
<dbReference type="PANTHER" id="PTHR31942">
    <property type="entry name" value="MLO-LIKE PROTEIN 1"/>
    <property type="match status" value="1"/>
</dbReference>
<feature type="transmembrane region" description="Helical" evidence="10">
    <location>
        <begin position="412"/>
        <end position="433"/>
    </location>
</feature>
<feature type="transmembrane region" description="Helical" evidence="10">
    <location>
        <begin position="283"/>
        <end position="304"/>
    </location>
</feature>
<dbReference type="PANTHER" id="PTHR31942:SF34">
    <property type="entry name" value="MLO-LIKE PROTEIN"/>
    <property type="match status" value="1"/>
</dbReference>
<dbReference type="ExpressionAtlas" id="A5AR64">
    <property type="expression patterns" value="baseline and differential"/>
</dbReference>
<dbReference type="Pfam" id="PF03094">
    <property type="entry name" value="Mlo"/>
    <property type="match status" value="1"/>
</dbReference>
<keyword evidence="4 8" id="KW-0611">Plant defense</keyword>
<feature type="region of interest" description="Disordered" evidence="9">
    <location>
        <begin position="460"/>
        <end position="583"/>
    </location>
</feature>
<evidence type="ECO:0000256" key="5">
    <source>
        <dbReference type="ARBA" id="ARBA00022989"/>
    </source>
</evidence>
<keyword evidence="3 8" id="KW-0812">Transmembrane</keyword>
<protein>
    <recommendedName>
        <fullName evidence="8">MLO-like protein</fullName>
    </recommendedName>
</protein>
<keyword evidence="7 8" id="KW-0568">Pathogenesis-related protein</keyword>
<feature type="transmembrane region" description="Helical" evidence="10">
    <location>
        <begin position="192"/>
        <end position="211"/>
    </location>
</feature>
<feature type="transmembrane region" description="Helical" evidence="10">
    <location>
        <begin position="136"/>
        <end position="159"/>
    </location>
</feature>
<keyword evidence="6 8" id="KW-0472">Membrane</keyword>
<evidence type="ECO:0000256" key="3">
    <source>
        <dbReference type="ARBA" id="ARBA00022692"/>
    </source>
</evidence>
<evidence type="ECO:0000256" key="9">
    <source>
        <dbReference type="SAM" id="MobiDB-lite"/>
    </source>
</evidence>
<sequence>MEIENDKVVKKDYLELLHISVKATLNSQRSIDSISVGESSRLSVAGIYAFDYNGSRGETDDESDNVRNDGGDFVKQQQSQYPMSQFTCENDFMSLRDRLPRYLVIRIVILYLLSVILANLVKVKLFPSLYIQVEHLTALILSIVMFGDLPRFTWVYFLCSKSEVFRTFTEFLAYVDNQFSTSIKTLRTDSDVVCFVLLAVSIFIEHIIHHIGSWLARRNKRALYEALEKIKAVLQTPISKICISKSVGSTWYPCDVDEKKFKNTCGTESGKVPFVSYYGIHQLHIFIFVLALFHVIYCVATLALGTYKMRRWKTWEDETRTAEYQYSHDPERFRYARETSFGRRHLNFWSSSPVLLWIVCFFRQFYGSVHRDDYLALRHGFIVAHLPPESERKFDFRKYIHRSLEEDFKDVVGIRVMTQVLCSYVTLPLYALVTQMGTTMRSTVFNDKVAVALRDWHETARKHTRHGHSDGVSPQSSRPSTPSYGMSPVHLLQSYDNNTPDMSPVASNYDNERWYGEGSGSLGKKDDDEQRPENFESREPGRGTQDSSSAQLALGPLPIQTQHEVNITSSEFSFRRSPRSPRP</sequence>
<dbReference type="InterPro" id="IPR004326">
    <property type="entry name" value="Mlo"/>
</dbReference>
<comment type="similarity">
    <text evidence="2 8">Belongs to the MLO family.</text>
</comment>
<evidence type="ECO:0000256" key="8">
    <source>
        <dbReference type="RuleBase" id="RU280816"/>
    </source>
</evidence>
<comment type="domain">
    <text evidence="8">The C-terminus contains a calmodulin-binding domain, which binds calmodulin in a calcium-dependent fashion.</text>
</comment>
<evidence type="ECO:0000313" key="11">
    <source>
        <dbReference type="EMBL" id="CAN82503.1"/>
    </source>
</evidence>
<keyword evidence="5 8" id="KW-1133">Transmembrane helix</keyword>
<proteinExistence type="inferred from homology"/>
<comment type="function">
    <text evidence="8">May be involved in modulation of pathogen defense and leaf cell death.</text>
</comment>
<feature type="transmembrane region" description="Helical" evidence="10">
    <location>
        <begin position="346"/>
        <end position="366"/>
    </location>
</feature>
<keyword evidence="8" id="KW-0112">Calmodulin-binding</keyword>